<accession>A0ACC1JDT3</accession>
<name>A0ACC1JDT3_9FUNG</name>
<organism evidence="1 2">
    <name type="scientific">Linderina macrospora</name>
    <dbReference type="NCBI Taxonomy" id="4868"/>
    <lineage>
        <taxon>Eukaryota</taxon>
        <taxon>Fungi</taxon>
        <taxon>Fungi incertae sedis</taxon>
        <taxon>Zoopagomycota</taxon>
        <taxon>Kickxellomycotina</taxon>
        <taxon>Kickxellomycetes</taxon>
        <taxon>Kickxellales</taxon>
        <taxon>Kickxellaceae</taxon>
        <taxon>Linderina</taxon>
    </lineage>
</organism>
<keyword evidence="2" id="KW-1185">Reference proteome</keyword>
<evidence type="ECO:0000313" key="1">
    <source>
        <dbReference type="EMBL" id="KAJ1948640.1"/>
    </source>
</evidence>
<dbReference type="Proteomes" id="UP001150603">
    <property type="component" value="Unassembled WGS sequence"/>
</dbReference>
<sequence>MAIHYNQNVILQCVSTGMVSPILTLRKVEKGSVAVGAHHTNDRFSEVQGDPVSQLHKVAFEVNMSCNADFPPCMMTQDAQGGFVGTYLTCMSDVVGLNKTSDGRQPMSEASPAGNGRKQAKEAAAPAGTTMWAEDVGDTAVWTIVGTDCAIHRFDYPSTAEILERVRNAPAVSAGLPQSQQSQSQQQQQTSAAPSSASRGRRNSRQSASRQYQAQSYYPQQHQQLLHQPMSLDMLVGDSTFAAAAAAAAAIGGTDFAAANSMDSSTFAAAMYGMGLTGIPDTLSNQLLSPQTMSPSSASSSSAHHTADHHHHGGRRNTINIGQLNASHGAGDNSHIPVVFKMSVQHPPSISPSALLENSSGCAERSLVTLHGQNFAPDMTVVFDGQQSVFTEFKSPELIVCFGPLSSDFAATDSPHQHTSSSATDDEGFEDMYARGGEKQRQSPDSDCLPPPSAARSMTTDTLQTLLSDAADSVHHAPHRRASSAESTVSSATVNSSGAERQLAAGGKTESLAKFATRNAGGQAASTIKVPVYLSCGNGAGPTYKTGQFYTLHC</sequence>
<dbReference type="EMBL" id="JANBPW010000671">
    <property type="protein sequence ID" value="KAJ1948640.1"/>
    <property type="molecule type" value="Genomic_DNA"/>
</dbReference>
<reference evidence="1" key="1">
    <citation type="submission" date="2022-07" db="EMBL/GenBank/DDBJ databases">
        <title>Phylogenomic reconstructions and comparative analyses of Kickxellomycotina fungi.</title>
        <authorList>
            <person name="Reynolds N.K."/>
            <person name="Stajich J.E."/>
            <person name="Barry K."/>
            <person name="Grigoriev I.V."/>
            <person name="Crous P."/>
            <person name="Smith M.E."/>
        </authorList>
    </citation>
    <scope>NUCLEOTIDE SEQUENCE</scope>
    <source>
        <strain evidence="1">NRRL 5244</strain>
    </source>
</reference>
<gene>
    <name evidence="1" type="ORF">FBU59_001499</name>
</gene>
<evidence type="ECO:0000313" key="2">
    <source>
        <dbReference type="Proteomes" id="UP001150603"/>
    </source>
</evidence>
<proteinExistence type="predicted"/>
<protein>
    <submittedName>
        <fullName evidence="1">Uncharacterized protein</fullName>
    </submittedName>
</protein>
<comment type="caution">
    <text evidence="1">The sequence shown here is derived from an EMBL/GenBank/DDBJ whole genome shotgun (WGS) entry which is preliminary data.</text>
</comment>